<dbReference type="Gene3D" id="1.10.10.60">
    <property type="entry name" value="Homeodomain-like"/>
    <property type="match status" value="2"/>
</dbReference>
<sequence>MSLSIEITKKGKLLHSITYLDVKIVDREGSIIFQKSQIQTPLLLQPFANDVPTINEKLMRAEKNQYFHYINSIGLECLAAGIWSNNHYKGFIVLGPFLSSIPSNELISDLISTHKFPVSERKQLQDYYQSLSIIGSNKSTYLGDLLVNMCQHSYIDGKLVNIEVRKSVGKVEKVLYEEDKNLIEGRYKAEKKLMRAIEKGDIEEIGKLSKEVKGMLDFSDRIPESPFRSAKNLLFVLNTLCRISAEKGGLQPIIVHHVSEKFAILIERAPNLPYLKILASDMINEYCGLVQKHSNRDFSIVVRKAVDYIHSNLEKTLTLKEIAANIHVHPSHLSRKFKQDTGKSIIDYVNQKRVEEAMLHLQTGSATVTEIALIVGYNDLNYFTRVFKKFTGQTPSQYMKKTEEKTEGRFSCFQ</sequence>
<keyword evidence="3" id="KW-0804">Transcription</keyword>
<reference evidence="5 6" key="1">
    <citation type="submission" date="2019-06" db="EMBL/GenBank/DDBJ databases">
        <title>Sorghum-associated microbial communities from plants grown in Nebraska, USA.</title>
        <authorList>
            <person name="Schachtman D."/>
        </authorList>
    </citation>
    <scope>NUCLEOTIDE SEQUENCE [LARGE SCALE GENOMIC DNA]</scope>
    <source>
        <strain evidence="5 6">2482</strain>
    </source>
</reference>
<evidence type="ECO:0000259" key="4">
    <source>
        <dbReference type="PROSITE" id="PS01124"/>
    </source>
</evidence>
<dbReference type="PRINTS" id="PR00032">
    <property type="entry name" value="HTHARAC"/>
</dbReference>
<dbReference type="PANTHER" id="PTHR43280">
    <property type="entry name" value="ARAC-FAMILY TRANSCRIPTIONAL REGULATOR"/>
    <property type="match status" value="1"/>
</dbReference>
<dbReference type="GO" id="GO:0003700">
    <property type="term" value="F:DNA-binding transcription factor activity"/>
    <property type="evidence" value="ECO:0007669"/>
    <property type="project" value="InterPro"/>
</dbReference>
<dbReference type="RefSeq" id="WP_144566122.1">
    <property type="nucleotide sequence ID" value="NZ_VIVN01000007.1"/>
</dbReference>
<evidence type="ECO:0000256" key="3">
    <source>
        <dbReference type="ARBA" id="ARBA00023163"/>
    </source>
</evidence>
<dbReference type="Proteomes" id="UP000319671">
    <property type="component" value="Unassembled WGS sequence"/>
</dbReference>
<dbReference type="AlphaFoldDB" id="A0A561D836"/>
<feature type="domain" description="HTH araC/xylS-type" evidence="4">
    <location>
        <begin position="303"/>
        <end position="401"/>
    </location>
</feature>
<dbReference type="PROSITE" id="PS01124">
    <property type="entry name" value="HTH_ARAC_FAMILY_2"/>
    <property type="match status" value="1"/>
</dbReference>
<proteinExistence type="predicted"/>
<keyword evidence="1" id="KW-0805">Transcription regulation</keyword>
<evidence type="ECO:0000256" key="1">
    <source>
        <dbReference type="ARBA" id="ARBA00023015"/>
    </source>
</evidence>
<evidence type="ECO:0000256" key="2">
    <source>
        <dbReference type="ARBA" id="ARBA00023125"/>
    </source>
</evidence>
<dbReference type="InterPro" id="IPR020449">
    <property type="entry name" value="Tscrpt_reg_AraC-type_HTH"/>
</dbReference>
<keyword evidence="2 5" id="KW-0238">DNA-binding</keyword>
<dbReference type="EMBL" id="VIVN01000007">
    <property type="protein sequence ID" value="TWD99586.1"/>
    <property type="molecule type" value="Genomic_DNA"/>
</dbReference>
<dbReference type="InterPro" id="IPR018062">
    <property type="entry name" value="HTH_AraC-typ_CS"/>
</dbReference>
<protein>
    <submittedName>
        <fullName evidence="5">AraC-like DNA-binding protein</fullName>
    </submittedName>
</protein>
<accession>A0A561D836</accession>
<organism evidence="5 6">
    <name type="scientific">Neobacillus bataviensis</name>
    <dbReference type="NCBI Taxonomy" id="220685"/>
    <lineage>
        <taxon>Bacteria</taxon>
        <taxon>Bacillati</taxon>
        <taxon>Bacillota</taxon>
        <taxon>Bacilli</taxon>
        <taxon>Bacillales</taxon>
        <taxon>Bacillaceae</taxon>
        <taxon>Neobacillus</taxon>
    </lineage>
</organism>
<keyword evidence="6" id="KW-1185">Reference proteome</keyword>
<dbReference type="PROSITE" id="PS00041">
    <property type="entry name" value="HTH_ARAC_FAMILY_1"/>
    <property type="match status" value="1"/>
</dbReference>
<dbReference type="InterPro" id="IPR009057">
    <property type="entry name" value="Homeodomain-like_sf"/>
</dbReference>
<gene>
    <name evidence="5" type="ORF">FB550_107222</name>
</gene>
<evidence type="ECO:0000313" key="5">
    <source>
        <dbReference type="EMBL" id="TWD99586.1"/>
    </source>
</evidence>
<dbReference type="InterPro" id="IPR018060">
    <property type="entry name" value="HTH_AraC"/>
</dbReference>
<dbReference type="SUPFAM" id="SSF46689">
    <property type="entry name" value="Homeodomain-like"/>
    <property type="match status" value="2"/>
</dbReference>
<dbReference type="SMART" id="SM00342">
    <property type="entry name" value="HTH_ARAC"/>
    <property type="match status" value="1"/>
</dbReference>
<evidence type="ECO:0000313" key="6">
    <source>
        <dbReference type="Proteomes" id="UP000319671"/>
    </source>
</evidence>
<dbReference type="GO" id="GO:0043565">
    <property type="term" value="F:sequence-specific DNA binding"/>
    <property type="evidence" value="ECO:0007669"/>
    <property type="project" value="InterPro"/>
</dbReference>
<dbReference type="Pfam" id="PF12833">
    <property type="entry name" value="HTH_18"/>
    <property type="match status" value="1"/>
</dbReference>
<dbReference type="PANTHER" id="PTHR43280:SF28">
    <property type="entry name" value="HTH-TYPE TRANSCRIPTIONAL ACTIVATOR RHAS"/>
    <property type="match status" value="1"/>
</dbReference>
<name>A0A561D836_9BACI</name>
<comment type="caution">
    <text evidence="5">The sequence shown here is derived from an EMBL/GenBank/DDBJ whole genome shotgun (WGS) entry which is preliminary data.</text>
</comment>